<gene>
    <name evidence="1" type="ORF">Tdes44962_MAKER05687</name>
</gene>
<name>A0A9W7SJG5_9PEZI</name>
<sequence>MTDNQEAQSPLELEPDPGWTLVEQEALSSTDSASPSDQTLADVRAEVLRKELVRHMLRFQP</sequence>
<comment type="caution">
    <text evidence="1">The sequence shown here is derived from an EMBL/GenBank/DDBJ whole genome shotgun (WGS) entry which is preliminary data.</text>
</comment>
<reference evidence="1 2" key="2">
    <citation type="journal article" date="2021" name="Curr. Genet.">
        <title>Genetic response to nitrogen starvation in the aggressive Eucalyptus foliar pathogen Teratosphaeria destructans.</title>
        <authorList>
            <person name="Havenga M."/>
            <person name="Wingfield B.D."/>
            <person name="Wingfield M.J."/>
            <person name="Dreyer L.L."/>
            <person name="Roets F."/>
            <person name="Aylward J."/>
        </authorList>
    </citation>
    <scope>NUCLEOTIDE SEQUENCE [LARGE SCALE GENOMIC DNA]</scope>
    <source>
        <strain evidence="1">CMW44962</strain>
    </source>
</reference>
<keyword evidence="2" id="KW-1185">Reference proteome</keyword>
<reference evidence="1 2" key="1">
    <citation type="journal article" date="2018" name="IMA Fungus">
        <title>IMA Genome-F 10: Nine draft genome sequences of Claviceps purpurea s.lat., including C. arundinis, C. humidiphila, and C. cf. spartinae, pseudomolecules for the pitch canker pathogen Fusarium circinatum, draft genome of Davidsoniella eucalypti, Grosmannia galeiformis, Quambalaria eucalypti, and Teratosphaeria destructans.</title>
        <authorList>
            <person name="Wingfield B.D."/>
            <person name="Liu M."/>
            <person name="Nguyen H.D."/>
            <person name="Lane F.A."/>
            <person name="Morgan S.W."/>
            <person name="De Vos L."/>
            <person name="Wilken P.M."/>
            <person name="Duong T.A."/>
            <person name="Aylward J."/>
            <person name="Coetzee M.P."/>
            <person name="Dadej K."/>
            <person name="De Beer Z.W."/>
            <person name="Findlay W."/>
            <person name="Havenga M."/>
            <person name="Kolarik M."/>
            <person name="Menzies J.G."/>
            <person name="Naidoo K."/>
            <person name="Pochopski O."/>
            <person name="Shoukouhi P."/>
            <person name="Santana Q.C."/>
            <person name="Seifert K.A."/>
            <person name="Soal N."/>
            <person name="Steenkamp E.T."/>
            <person name="Tatham C.T."/>
            <person name="van der Nest M.A."/>
            <person name="Wingfield M.J."/>
        </authorList>
    </citation>
    <scope>NUCLEOTIDE SEQUENCE [LARGE SCALE GENOMIC DNA]</scope>
    <source>
        <strain evidence="1">CMW44962</strain>
    </source>
</reference>
<organism evidence="1 2">
    <name type="scientific">Teratosphaeria destructans</name>
    <dbReference type="NCBI Taxonomy" id="418781"/>
    <lineage>
        <taxon>Eukaryota</taxon>
        <taxon>Fungi</taxon>
        <taxon>Dikarya</taxon>
        <taxon>Ascomycota</taxon>
        <taxon>Pezizomycotina</taxon>
        <taxon>Dothideomycetes</taxon>
        <taxon>Dothideomycetidae</taxon>
        <taxon>Mycosphaerellales</taxon>
        <taxon>Teratosphaeriaceae</taxon>
        <taxon>Teratosphaeria</taxon>
    </lineage>
</organism>
<dbReference type="AlphaFoldDB" id="A0A9W7SJG5"/>
<accession>A0A9W7SJG5</accession>
<dbReference type="Proteomes" id="UP001138500">
    <property type="component" value="Unassembled WGS sequence"/>
</dbReference>
<evidence type="ECO:0000313" key="2">
    <source>
        <dbReference type="Proteomes" id="UP001138500"/>
    </source>
</evidence>
<evidence type="ECO:0000313" key="1">
    <source>
        <dbReference type="EMBL" id="KAH9814250.1"/>
    </source>
</evidence>
<dbReference type="EMBL" id="RIBY02002434">
    <property type="protein sequence ID" value="KAH9814250.1"/>
    <property type="molecule type" value="Genomic_DNA"/>
</dbReference>
<proteinExistence type="predicted"/>
<protein>
    <submittedName>
        <fullName evidence="1">Uncharacterized protein</fullName>
    </submittedName>
</protein>